<dbReference type="Pfam" id="PF01546">
    <property type="entry name" value="Peptidase_M20"/>
    <property type="match status" value="1"/>
</dbReference>
<dbReference type="GO" id="GO:0046872">
    <property type="term" value="F:metal ion binding"/>
    <property type="evidence" value="ECO:0007669"/>
    <property type="project" value="UniProtKB-KW"/>
</dbReference>
<sequence>MYENLLERFIAYAKVDTRSDDSSYTVPSTHNQVTFALELAKELIRIGLEEVEYNETNGFLTATLPSNTAEAVPVIGFIAHLDTADFNSVNIHPQVHCAYDGGDIVLNEAEKIILSPKEFPRLRNYIGETVITTDGTTLLGADDKAGIASIVTACEQFIAHPERKHGKIRLAFGPDEELGARGAKLFDVDR</sequence>
<name>A0A847D9F5_9LACT</name>
<dbReference type="Gene3D" id="3.40.630.10">
    <property type="entry name" value="Zn peptidases"/>
    <property type="match status" value="1"/>
</dbReference>
<proteinExistence type="predicted"/>
<dbReference type="PANTHER" id="PTHR42994:SF1">
    <property type="entry name" value="PEPTIDASE T"/>
    <property type="match status" value="1"/>
</dbReference>
<gene>
    <name evidence="6" type="primary">pepT</name>
    <name evidence="6" type="ORF">GX662_12930</name>
</gene>
<dbReference type="PANTHER" id="PTHR42994">
    <property type="entry name" value="PEPTIDASE T"/>
    <property type="match status" value="1"/>
</dbReference>
<reference evidence="6 7" key="1">
    <citation type="journal article" date="2020" name="Biotechnol. Biofuels">
        <title>New insights from the biogas microbiome by comprehensive genome-resolved metagenomics of nearly 1600 species originating from multiple anaerobic digesters.</title>
        <authorList>
            <person name="Campanaro S."/>
            <person name="Treu L."/>
            <person name="Rodriguez-R L.M."/>
            <person name="Kovalovszki A."/>
            <person name="Ziels R.M."/>
            <person name="Maus I."/>
            <person name="Zhu X."/>
            <person name="Kougias P.G."/>
            <person name="Basile A."/>
            <person name="Luo G."/>
            <person name="Schluter A."/>
            <person name="Konstantinidis K.T."/>
            <person name="Angelidaki I."/>
        </authorList>
    </citation>
    <scope>NUCLEOTIDE SEQUENCE [LARGE SCALE GENOMIC DNA]</scope>
    <source>
        <strain evidence="6">AS07pgkLD_105</strain>
    </source>
</reference>
<dbReference type="PROSITE" id="PS00759">
    <property type="entry name" value="ARGE_DAPE_CPG2_2"/>
    <property type="match status" value="1"/>
</dbReference>
<dbReference type="GO" id="GO:0006508">
    <property type="term" value="P:proteolysis"/>
    <property type="evidence" value="ECO:0007669"/>
    <property type="project" value="UniProtKB-KW"/>
</dbReference>
<evidence type="ECO:0000256" key="2">
    <source>
        <dbReference type="ARBA" id="ARBA00022670"/>
    </source>
</evidence>
<dbReference type="EMBL" id="JAAZCD010000301">
    <property type="protein sequence ID" value="NLD33137.1"/>
    <property type="molecule type" value="Genomic_DNA"/>
</dbReference>
<keyword evidence="6" id="KW-0031">Aminopeptidase</keyword>
<evidence type="ECO:0000313" key="7">
    <source>
        <dbReference type="Proteomes" id="UP000589373"/>
    </source>
</evidence>
<dbReference type="InterPro" id="IPR001261">
    <property type="entry name" value="ArgE/DapE_CS"/>
</dbReference>
<evidence type="ECO:0000256" key="5">
    <source>
        <dbReference type="ARBA" id="ARBA00023049"/>
    </source>
</evidence>
<comment type="cofactor">
    <cofactor evidence="1">
        <name>Zn(2+)</name>
        <dbReference type="ChEBI" id="CHEBI:29105"/>
    </cofactor>
</comment>
<dbReference type="PROSITE" id="PS00758">
    <property type="entry name" value="ARGE_DAPE_CPG2_1"/>
    <property type="match status" value="1"/>
</dbReference>
<dbReference type="SUPFAM" id="SSF53187">
    <property type="entry name" value="Zn-dependent exopeptidases"/>
    <property type="match status" value="1"/>
</dbReference>
<keyword evidence="3" id="KW-0479">Metal-binding</keyword>
<dbReference type="GO" id="GO:0008237">
    <property type="term" value="F:metallopeptidase activity"/>
    <property type="evidence" value="ECO:0007669"/>
    <property type="project" value="UniProtKB-KW"/>
</dbReference>
<dbReference type="AlphaFoldDB" id="A0A847D9F5"/>
<dbReference type="RefSeq" id="WP_276648638.1">
    <property type="nucleotide sequence ID" value="NZ_JAAZCD010000301.1"/>
</dbReference>
<protein>
    <submittedName>
        <fullName evidence="6">Tripeptide aminopeptidase PepT</fullName>
        <ecNumber evidence="6">3.4.11.4</ecNumber>
    </submittedName>
</protein>
<accession>A0A847D9F5</accession>
<dbReference type="NCBIfam" id="NF003976">
    <property type="entry name" value="PRK05469.1"/>
    <property type="match status" value="1"/>
</dbReference>
<dbReference type="InterPro" id="IPR002933">
    <property type="entry name" value="Peptidase_M20"/>
</dbReference>
<keyword evidence="4 6" id="KW-0378">Hydrolase</keyword>
<evidence type="ECO:0000256" key="4">
    <source>
        <dbReference type="ARBA" id="ARBA00022801"/>
    </source>
</evidence>
<evidence type="ECO:0000256" key="3">
    <source>
        <dbReference type="ARBA" id="ARBA00022723"/>
    </source>
</evidence>
<organism evidence="6 7">
    <name type="scientific">Trichococcus flocculiformis</name>
    <dbReference type="NCBI Taxonomy" id="82803"/>
    <lineage>
        <taxon>Bacteria</taxon>
        <taxon>Bacillati</taxon>
        <taxon>Bacillota</taxon>
        <taxon>Bacilli</taxon>
        <taxon>Lactobacillales</taxon>
        <taxon>Carnobacteriaceae</taxon>
        <taxon>Trichococcus</taxon>
    </lineage>
</organism>
<feature type="non-terminal residue" evidence="6">
    <location>
        <position position="190"/>
    </location>
</feature>
<keyword evidence="2" id="KW-0645">Protease</keyword>
<evidence type="ECO:0000313" key="6">
    <source>
        <dbReference type="EMBL" id="NLD33137.1"/>
    </source>
</evidence>
<comment type="caution">
    <text evidence="6">The sequence shown here is derived from an EMBL/GenBank/DDBJ whole genome shotgun (WGS) entry which is preliminary data.</text>
</comment>
<dbReference type="Proteomes" id="UP000589373">
    <property type="component" value="Unassembled WGS sequence"/>
</dbReference>
<keyword evidence="5" id="KW-0482">Metalloprotease</keyword>
<dbReference type="GO" id="GO:0005829">
    <property type="term" value="C:cytosol"/>
    <property type="evidence" value="ECO:0007669"/>
    <property type="project" value="TreeGrafter"/>
</dbReference>
<dbReference type="GO" id="GO:0045148">
    <property type="term" value="F:tripeptide aminopeptidase activity"/>
    <property type="evidence" value="ECO:0007669"/>
    <property type="project" value="UniProtKB-EC"/>
</dbReference>
<evidence type="ECO:0000256" key="1">
    <source>
        <dbReference type="ARBA" id="ARBA00001947"/>
    </source>
</evidence>
<dbReference type="EC" id="3.4.11.4" evidence="6"/>